<keyword evidence="1" id="KW-0238">DNA-binding</keyword>
<dbReference type="RefSeq" id="WP_305025002.1">
    <property type="nucleotide sequence ID" value="NZ_JAUQTB010000009.1"/>
</dbReference>
<evidence type="ECO:0000313" key="1">
    <source>
        <dbReference type="EMBL" id="MDO7907789.1"/>
    </source>
</evidence>
<organism evidence="1 2">
    <name type="scientific">Paenibacillus lacisoli</name>
    <dbReference type="NCBI Taxonomy" id="3064525"/>
    <lineage>
        <taxon>Bacteria</taxon>
        <taxon>Bacillati</taxon>
        <taxon>Bacillota</taxon>
        <taxon>Bacilli</taxon>
        <taxon>Bacillales</taxon>
        <taxon>Paenibacillaceae</taxon>
        <taxon>Paenibacillus</taxon>
    </lineage>
</organism>
<keyword evidence="2" id="KW-1185">Reference proteome</keyword>
<reference evidence="1 2" key="1">
    <citation type="submission" date="2023-07" db="EMBL/GenBank/DDBJ databases">
        <title>Paenibacillus sp. JX-17 nov. isolated from soil.</title>
        <authorList>
            <person name="Wan Y."/>
            <person name="Liu B."/>
        </authorList>
    </citation>
    <scope>NUCLEOTIDE SEQUENCE [LARGE SCALE GENOMIC DNA]</scope>
    <source>
        <strain evidence="1 2">JX-17</strain>
    </source>
</reference>
<dbReference type="EMBL" id="JAUQTB010000009">
    <property type="protein sequence ID" value="MDO7907789.1"/>
    <property type="molecule type" value="Genomic_DNA"/>
</dbReference>
<name>A0ABT9CET7_9BACL</name>
<accession>A0ABT9CET7</accession>
<dbReference type="Proteomes" id="UP001240171">
    <property type="component" value="Unassembled WGS sequence"/>
</dbReference>
<evidence type="ECO:0000313" key="2">
    <source>
        <dbReference type="Proteomes" id="UP001240171"/>
    </source>
</evidence>
<proteinExistence type="predicted"/>
<protein>
    <submittedName>
        <fullName evidence="1">DNA-binding protein</fullName>
    </submittedName>
</protein>
<gene>
    <name evidence="1" type="ORF">Q5741_15360</name>
</gene>
<dbReference type="GO" id="GO:0003677">
    <property type="term" value="F:DNA binding"/>
    <property type="evidence" value="ECO:0007669"/>
    <property type="project" value="UniProtKB-KW"/>
</dbReference>
<sequence length="285" mass="33832">MEDEIYLLSERNHPLDKAFELFRISYKQNDWDEADRIADYILQNADSLYRSQQMWGHVLTVDLCTKRHLVFYFGYGYLAKSIVLQKRRRYDEARSYIARYADLTWFKDLNHEGEEEVALFRQFAHANTYAVDLLSGMRERLPEYIQFLMENDEEVLPGLVTIMEAANQNDWDVDLALADFEEEMETFGGLEDTGNRVYYVKLLNELVLYYVRRQQYENAVKYMLEYFAIAVTMNIYKEIVTLISMYEMVRPYASVEQQVKYQSIFEGVHSFEKKNPDTVYGSSLC</sequence>
<comment type="caution">
    <text evidence="1">The sequence shown here is derived from an EMBL/GenBank/DDBJ whole genome shotgun (WGS) entry which is preliminary data.</text>
</comment>